<evidence type="ECO:0000256" key="1">
    <source>
        <dbReference type="SAM" id="Coils"/>
    </source>
</evidence>
<organism evidence="3">
    <name type="scientific">viral metagenome</name>
    <dbReference type="NCBI Taxonomy" id="1070528"/>
    <lineage>
        <taxon>unclassified sequences</taxon>
        <taxon>metagenomes</taxon>
        <taxon>organismal metagenomes</taxon>
    </lineage>
</organism>
<sequence>MDNTSDSDIKEDWSSSNNPLVDDEWSSNLENIPVDWVEFEDESNEFYVGDLFIILLKDKDYPILCIVDSIDTKDKTADLINDDKTYIISFDDNFNIKLKTETYEIDEIIKVKEFDLDLDQYKKERDEIEFETEKKNEFEKDYSESVIIDDLLSSLIISYECYDNLYKIEKVRKIVDEFMNLLNKKDKKNKTFNEWLVPIINNENIIHLDEGKDLIDEFIKSNKITGETTYKNILLNQFKIGNNLKFEDKIGYNTSNYSGVCLKECSIDKSCSGINGDYLYDELNIRKSLIVPKSSIFKNEIINEMVEILSSDNINITGFLDEPYNKSYFRFPDYLHKNFNVFERDIYDKYWYNLQNNKYQKFSKYIFTNHLCSEESIEPETLNLPLIYNLSKKVNSEDLNLILNKCTRNKKNIIDLFLKDEILINRILNYDNIHQGLFKYDINYRDLDKKTIKKIDNIIEDNINEYISNKKTKIKKEPIKIRKKPLTDLKRVSLAHDYIFSILSVKRRNELLKDFMNKFTRGSNTRYEDPNFLYNKYNNKKIFCKHYLYLVDMDNSNNVFETMKTKYGCPPLNGKIYCKVCNEYLCDEDYSTLEGFDGDNNIMSSSDVLVTDDKSKDIISEKIEKKKDLVRIIEIIANMIGVVLNEEDIYEILVNYDYLDHNILADNRYGLSNITDSDIHTRLNKSLSKLKEKEKEEKDSKKKDKIKKEKNKIVSKFQQWIKDTNKLLIILSLVSIYIQTSVPVYNIRRGIKFKIIDENDKLNKNGIEFVIKKFKSICNNYDNTIINNSIDLINDNDMSSFEDQLTRTLSYCNSSIFPKVIERKNKYYLFLKSEKKEYIRSEWTTYKPLSNNTLILSINDYLKEIDNTNLKTIYGGISIENISIVRGLNNNSQLADILEIPNLKILVNSSFKKLFRFVVSCYGRHENNILINLLVQNLIETIDKKEEILTILTKYNWNKDSKSFTKLSFKDLRQNVVPKILNLYSKNDTEIKSCFSNEFNCNSFIHTSVNNYDLHLLNTLPKRIYSYIPPNIYPQSVFTECDNKKELSKLFDNYRFDPEGNIISKIDNINFINKYLIDIPDSNELIEIDEYGKKITQNNENFKLLLEYIRKEKSLKYNNIYPIIHKYDEENYNDLNKLSYTYSRLIQYLSIVIDDKENLEEQYGDKIPQISESEVDIDDNKILYIHYKTIENYYLKLLENKPVLKIKDSFDSIYSEYIKIYKNDISRISKFLSENDFIGKDQKLRFEKIFSNEKKLKFNEETISIILNKFLDSNLEYTEFISYFKDIQNIIVHLNKDPTLLKDGTIMTNKIPKHWKLTDSIQKNMMNYLEKEEMDNFKPSLLLHNRILIQPRNDSYLGFNYYSSITSNYHAYFKNMYSYLSKYFENLELLKANNKSYYTDKYSKIYCKYHFIKILSTIVDYIEGLMLNQGEVVNDAMPLYRLLEGRVEELIDENIKVCSLFLMDLLTHLLMSNYDPNWIYMNKNKLTFQRKLSKQNEKEKQERIEKIHNATPEERLLMKYKQETGQSNWHKEASDSHLEYINSEEYSKSTDEERNQKIKEIYIGILETYDDVDIDNVNIPNLVPDNEEKEEGYFNENELNEDNEEFLDDYDEEQEMEFNE</sequence>
<proteinExistence type="predicted"/>
<feature type="coiled-coil region" evidence="1">
    <location>
        <begin position="683"/>
        <end position="711"/>
    </location>
</feature>
<dbReference type="EMBL" id="MN739250">
    <property type="protein sequence ID" value="QHS95435.1"/>
    <property type="molecule type" value="Genomic_DNA"/>
</dbReference>
<evidence type="ECO:0000256" key="2">
    <source>
        <dbReference type="SAM" id="MobiDB-lite"/>
    </source>
</evidence>
<name>A0A6C0BSM6_9ZZZZ</name>
<accession>A0A6C0BSM6</accession>
<protein>
    <submittedName>
        <fullName evidence="3">Uncharacterized protein</fullName>
    </submittedName>
</protein>
<evidence type="ECO:0000313" key="3">
    <source>
        <dbReference type="EMBL" id="QHS95435.1"/>
    </source>
</evidence>
<feature type="region of interest" description="Disordered" evidence="2">
    <location>
        <begin position="1582"/>
        <end position="1606"/>
    </location>
</feature>
<reference evidence="3" key="1">
    <citation type="journal article" date="2020" name="Nature">
        <title>Giant virus diversity and host interactions through global metagenomics.</title>
        <authorList>
            <person name="Schulz F."/>
            <person name="Roux S."/>
            <person name="Paez-Espino D."/>
            <person name="Jungbluth S."/>
            <person name="Walsh D.A."/>
            <person name="Denef V.J."/>
            <person name="McMahon K.D."/>
            <person name="Konstantinidis K.T."/>
            <person name="Eloe-Fadrosh E.A."/>
            <person name="Kyrpides N.C."/>
            <person name="Woyke T."/>
        </authorList>
    </citation>
    <scope>NUCLEOTIDE SEQUENCE</scope>
    <source>
        <strain evidence="3">GVMAG-M-3300018428-35</strain>
    </source>
</reference>
<feature type="coiled-coil region" evidence="1">
    <location>
        <begin position="111"/>
        <end position="141"/>
    </location>
</feature>
<keyword evidence="1" id="KW-0175">Coiled coil</keyword>
<feature type="region of interest" description="Disordered" evidence="2">
    <location>
        <begin position="1"/>
        <end position="21"/>
    </location>
</feature>